<evidence type="ECO:0000256" key="8">
    <source>
        <dbReference type="ARBA" id="ARBA00022840"/>
    </source>
</evidence>
<keyword evidence="5 11" id="KW-0479">Metal-binding</keyword>
<evidence type="ECO:0000256" key="6">
    <source>
        <dbReference type="ARBA" id="ARBA00022741"/>
    </source>
</evidence>
<comment type="pathway">
    <text evidence="3 11">Cofactor biosynthesis; thiamine diphosphate biosynthesis; 4-methyl-5-(2-phosphoethyl)-thiazole from 5-(2-hydroxyethyl)-4-methylthiazole: step 1/1.</text>
</comment>
<dbReference type="HAMAP" id="MF_00228">
    <property type="entry name" value="Thz_kinase"/>
    <property type="match status" value="1"/>
</dbReference>
<proteinExistence type="inferred from homology"/>
<dbReference type="Pfam" id="PF02110">
    <property type="entry name" value="HK"/>
    <property type="match status" value="1"/>
</dbReference>
<evidence type="ECO:0000256" key="1">
    <source>
        <dbReference type="ARBA" id="ARBA00001771"/>
    </source>
</evidence>
<keyword evidence="7 11" id="KW-0418">Kinase</keyword>
<dbReference type="NCBIfam" id="NF006830">
    <property type="entry name" value="PRK09355.1"/>
    <property type="match status" value="1"/>
</dbReference>
<comment type="similarity">
    <text evidence="11">Belongs to the Thz kinase family.</text>
</comment>
<protein>
    <recommendedName>
        <fullName evidence="11">Hydroxyethylthiazole kinase</fullName>
        <ecNumber evidence="11">2.7.1.50</ecNumber>
    </recommendedName>
    <alternativeName>
        <fullName evidence="11">4-methyl-5-beta-hydroxyethylthiazole kinase</fullName>
        <shortName evidence="11">TH kinase</shortName>
        <shortName evidence="11">Thz kinase</shortName>
    </alternativeName>
</protein>
<evidence type="ECO:0000256" key="4">
    <source>
        <dbReference type="ARBA" id="ARBA00022679"/>
    </source>
</evidence>
<dbReference type="PIRSF" id="PIRSF000513">
    <property type="entry name" value="Thz_kinase"/>
    <property type="match status" value="1"/>
</dbReference>
<keyword evidence="10 11" id="KW-0784">Thiamine biosynthesis</keyword>
<dbReference type="InterPro" id="IPR000417">
    <property type="entry name" value="Hyethyz_kinase"/>
</dbReference>
<keyword evidence="6 11" id="KW-0547">Nucleotide-binding</keyword>
<comment type="cofactor">
    <cofactor evidence="2 11">
        <name>Mg(2+)</name>
        <dbReference type="ChEBI" id="CHEBI:18420"/>
    </cofactor>
</comment>
<keyword evidence="9 11" id="KW-0460">Magnesium</keyword>
<evidence type="ECO:0000256" key="9">
    <source>
        <dbReference type="ARBA" id="ARBA00022842"/>
    </source>
</evidence>
<dbReference type="CDD" id="cd01170">
    <property type="entry name" value="THZ_kinase"/>
    <property type="match status" value="1"/>
</dbReference>
<dbReference type="EC" id="2.7.1.50" evidence="11"/>
<comment type="caution">
    <text evidence="12">The sequence shown here is derived from an EMBL/GenBank/DDBJ whole genome shotgun (WGS) entry which is preliminary data.</text>
</comment>
<feature type="binding site" evidence="11">
    <location>
        <position position="158"/>
    </location>
    <ligand>
        <name>ATP</name>
        <dbReference type="ChEBI" id="CHEBI:30616"/>
    </ligand>
</feature>
<evidence type="ECO:0000256" key="10">
    <source>
        <dbReference type="ARBA" id="ARBA00022977"/>
    </source>
</evidence>
<evidence type="ECO:0000313" key="13">
    <source>
        <dbReference type="Proteomes" id="UP001225034"/>
    </source>
</evidence>
<evidence type="ECO:0000256" key="3">
    <source>
        <dbReference type="ARBA" id="ARBA00004868"/>
    </source>
</evidence>
<comment type="catalytic activity">
    <reaction evidence="1 11">
        <text>5-(2-hydroxyethyl)-4-methylthiazole + ATP = 4-methyl-5-(2-phosphooxyethyl)-thiazole + ADP + H(+)</text>
        <dbReference type="Rhea" id="RHEA:24212"/>
        <dbReference type="ChEBI" id="CHEBI:15378"/>
        <dbReference type="ChEBI" id="CHEBI:17957"/>
        <dbReference type="ChEBI" id="CHEBI:30616"/>
        <dbReference type="ChEBI" id="CHEBI:58296"/>
        <dbReference type="ChEBI" id="CHEBI:456216"/>
        <dbReference type="EC" id="2.7.1.50"/>
    </reaction>
</comment>
<evidence type="ECO:0000313" key="12">
    <source>
        <dbReference type="EMBL" id="MDQ0206567.1"/>
    </source>
</evidence>
<dbReference type="RefSeq" id="WP_306981196.1">
    <property type="nucleotide sequence ID" value="NZ_JAUSUA010000002.1"/>
</dbReference>
<reference evidence="12 13" key="1">
    <citation type="submission" date="2023-07" db="EMBL/GenBank/DDBJ databases">
        <title>Genomic Encyclopedia of Type Strains, Phase IV (KMG-IV): sequencing the most valuable type-strain genomes for metagenomic binning, comparative biology and taxonomic classification.</title>
        <authorList>
            <person name="Goeker M."/>
        </authorList>
    </citation>
    <scope>NUCLEOTIDE SEQUENCE [LARGE SCALE GENOMIC DNA]</scope>
    <source>
        <strain evidence="12 13">DSM 19154</strain>
    </source>
</reference>
<dbReference type="Gene3D" id="3.40.1190.20">
    <property type="match status" value="1"/>
</dbReference>
<organism evidence="12 13">
    <name type="scientific">Alkalicoccobacillus murimartini</name>
    <dbReference type="NCBI Taxonomy" id="171685"/>
    <lineage>
        <taxon>Bacteria</taxon>
        <taxon>Bacillati</taxon>
        <taxon>Bacillota</taxon>
        <taxon>Bacilli</taxon>
        <taxon>Bacillales</taxon>
        <taxon>Bacillaceae</taxon>
        <taxon>Alkalicoccobacillus</taxon>
    </lineage>
</organism>
<evidence type="ECO:0000256" key="5">
    <source>
        <dbReference type="ARBA" id="ARBA00022723"/>
    </source>
</evidence>
<keyword evidence="4 11" id="KW-0808">Transferase</keyword>
<keyword evidence="13" id="KW-1185">Reference proteome</keyword>
<dbReference type="SUPFAM" id="SSF53613">
    <property type="entry name" value="Ribokinase-like"/>
    <property type="match status" value="1"/>
</dbReference>
<evidence type="ECO:0000256" key="2">
    <source>
        <dbReference type="ARBA" id="ARBA00001946"/>
    </source>
</evidence>
<accession>A0ABT9YFG1</accession>
<comment type="function">
    <text evidence="11">Catalyzes the phosphorylation of the hydroxyl group of 4-methyl-5-beta-hydroxyethylthiazole (THZ).</text>
</comment>
<feature type="binding site" evidence="11">
    <location>
        <position position="113"/>
    </location>
    <ligand>
        <name>ATP</name>
        <dbReference type="ChEBI" id="CHEBI:30616"/>
    </ligand>
</feature>
<dbReference type="PRINTS" id="PR01099">
    <property type="entry name" value="HYETHTZKNASE"/>
</dbReference>
<feature type="binding site" evidence="11">
    <location>
        <position position="37"/>
    </location>
    <ligand>
        <name>substrate</name>
    </ligand>
</feature>
<gene>
    <name evidence="11" type="primary">thiM</name>
    <name evidence="12" type="ORF">J2S05_001366</name>
</gene>
<dbReference type="InterPro" id="IPR029056">
    <property type="entry name" value="Ribokinase-like"/>
</dbReference>
<dbReference type="Proteomes" id="UP001225034">
    <property type="component" value="Unassembled WGS sequence"/>
</dbReference>
<evidence type="ECO:0000256" key="11">
    <source>
        <dbReference type="HAMAP-Rule" id="MF_00228"/>
    </source>
</evidence>
<sequence length="259" mass="26785">MLNNLKEVNPLVHCMTNMVVTTYTANGLLAIGASPVMAYAKEEVEDMATAAGALLLNIGTPSVELTEAMILAGKAANKAGTPVILDPVGAGATTFRTDICHRILEEVDVSIVRGNAGEVAALVGMDGVVKGVDGSLDGDKLLVAKKLANAYTCVAVVTGEVDIITDGEKVYSVSNGHSWLTKVVGTGCLLGGVVAAFAATVKPDQYVEASAFAVSSYGVAAEKAFEQSNKGFGSFGQAFIDQLGIVTEEEVLKLRKVES</sequence>
<feature type="binding site" evidence="11">
    <location>
        <position position="185"/>
    </location>
    <ligand>
        <name>substrate</name>
    </ligand>
</feature>
<keyword evidence="8 11" id="KW-0067">ATP-binding</keyword>
<name>A0ABT9YFG1_9BACI</name>
<dbReference type="EMBL" id="JAUSUA010000002">
    <property type="protein sequence ID" value="MDQ0206567.1"/>
    <property type="molecule type" value="Genomic_DNA"/>
</dbReference>
<dbReference type="NCBIfam" id="TIGR00694">
    <property type="entry name" value="thiM"/>
    <property type="match status" value="1"/>
</dbReference>
<dbReference type="GO" id="GO:0004417">
    <property type="term" value="F:hydroxyethylthiazole kinase activity"/>
    <property type="evidence" value="ECO:0007669"/>
    <property type="project" value="UniProtKB-EC"/>
</dbReference>
<evidence type="ECO:0000256" key="7">
    <source>
        <dbReference type="ARBA" id="ARBA00022777"/>
    </source>
</evidence>